<evidence type="ECO:0000313" key="2">
    <source>
        <dbReference type="EMBL" id="GBP50547.1"/>
    </source>
</evidence>
<gene>
    <name evidence="2" type="ORF">EVAR_25244_1</name>
</gene>
<protein>
    <submittedName>
        <fullName evidence="2">Uncharacterized protein</fullName>
    </submittedName>
</protein>
<accession>A0A4C1WK68</accession>
<feature type="region of interest" description="Disordered" evidence="1">
    <location>
        <begin position="46"/>
        <end position="69"/>
    </location>
</feature>
<keyword evidence="3" id="KW-1185">Reference proteome</keyword>
<reference evidence="2 3" key="1">
    <citation type="journal article" date="2019" name="Commun. Biol.">
        <title>The bagworm genome reveals a unique fibroin gene that provides high tensile strength.</title>
        <authorList>
            <person name="Kono N."/>
            <person name="Nakamura H."/>
            <person name="Ohtoshi R."/>
            <person name="Tomita M."/>
            <person name="Numata K."/>
            <person name="Arakawa K."/>
        </authorList>
    </citation>
    <scope>NUCLEOTIDE SEQUENCE [LARGE SCALE GENOMIC DNA]</scope>
</reference>
<dbReference type="AlphaFoldDB" id="A0A4C1WK68"/>
<sequence length="183" mass="20712">MRRADSNGQVLCPTGIFRSSCFHSAPRTGSVLGAEENPAAVRFVSRSNVRNRRTGAAEPRPRRASARDQRPLVRLLLNADEVTPAHTHPRPYPSRNLSPFQHSECILEYFSRILVCSKSTTGAERLQLLRWRSKMVSKDCLLEQTRKRYLRRFYLDLHVRGFRVNEEERQRHSGAGGAGGGAV</sequence>
<comment type="caution">
    <text evidence="2">The sequence shown here is derived from an EMBL/GenBank/DDBJ whole genome shotgun (WGS) entry which is preliminary data.</text>
</comment>
<name>A0A4C1WK68_EUMVA</name>
<evidence type="ECO:0000313" key="3">
    <source>
        <dbReference type="Proteomes" id="UP000299102"/>
    </source>
</evidence>
<organism evidence="2 3">
    <name type="scientific">Eumeta variegata</name>
    <name type="common">Bagworm moth</name>
    <name type="synonym">Eumeta japonica</name>
    <dbReference type="NCBI Taxonomy" id="151549"/>
    <lineage>
        <taxon>Eukaryota</taxon>
        <taxon>Metazoa</taxon>
        <taxon>Ecdysozoa</taxon>
        <taxon>Arthropoda</taxon>
        <taxon>Hexapoda</taxon>
        <taxon>Insecta</taxon>
        <taxon>Pterygota</taxon>
        <taxon>Neoptera</taxon>
        <taxon>Endopterygota</taxon>
        <taxon>Lepidoptera</taxon>
        <taxon>Glossata</taxon>
        <taxon>Ditrysia</taxon>
        <taxon>Tineoidea</taxon>
        <taxon>Psychidae</taxon>
        <taxon>Oiketicinae</taxon>
        <taxon>Eumeta</taxon>
    </lineage>
</organism>
<feature type="compositionally biased region" description="Basic and acidic residues" evidence="1">
    <location>
        <begin position="59"/>
        <end position="69"/>
    </location>
</feature>
<proteinExistence type="predicted"/>
<evidence type="ECO:0000256" key="1">
    <source>
        <dbReference type="SAM" id="MobiDB-lite"/>
    </source>
</evidence>
<dbReference type="Proteomes" id="UP000299102">
    <property type="component" value="Unassembled WGS sequence"/>
</dbReference>
<dbReference type="EMBL" id="BGZK01000567">
    <property type="protein sequence ID" value="GBP50547.1"/>
    <property type="molecule type" value="Genomic_DNA"/>
</dbReference>